<gene>
    <name evidence="4" type="ORF">CT0861_03475</name>
</gene>
<organism evidence="4 5">
    <name type="scientific">Colletotrichum tofieldiae</name>
    <dbReference type="NCBI Taxonomy" id="708197"/>
    <lineage>
        <taxon>Eukaryota</taxon>
        <taxon>Fungi</taxon>
        <taxon>Dikarya</taxon>
        <taxon>Ascomycota</taxon>
        <taxon>Pezizomycotina</taxon>
        <taxon>Sordariomycetes</taxon>
        <taxon>Hypocreomycetidae</taxon>
        <taxon>Glomerellales</taxon>
        <taxon>Glomerellaceae</taxon>
        <taxon>Colletotrichum</taxon>
        <taxon>Colletotrichum spaethianum species complex</taxon>
    </lineage>
</organism>
<dbReference type="SMART" id="SM00398">
    <property type="entry name" value="HMG"/>
    <property type="match status" value="2"/>
</dbReference>
<proteinExistence type="predicted"/>
<evidence type="ECO:0000313" key="5">
    <source>
        <dbReference type="Proteomes" id="UP000076552"/>
    </source>
</evidence>
<keyword evidence="1" id="KW-0238">DNA-binding</keyword>
<keyword evidence="1" id="KW-0539">Nucleus</keyword>
<dbReference type="PROSITE" id="PS50118">
    <property type="entry name" value="HMG_BOX_2"/>
    <property type="match status" value="1"/>
</dbReference>
<feature type="compositionally biased region" description="Basic and acidic residues" evidence="2">
    <location>
        <begin position="135"/>
        <end position="144"/>
    </location>
</feature>
<protein>
    <submittedName>
        <fullName evidence="4">HMG box protein</fullName>
    </submittedName>
</protein>
<feature type="DNA-binding region" description="HMG box" evidence="1">
    <location>
        <begin position="306"/>
        <end position="372"/>
    </location>
</feature>
<dbReference type="GO" id="GO:0003677">
    <property type="term" value="F:DNA binding"/>
    <property type="evidence" value="ECO:0007669"/>
    <property type="project" value="UniProtKB-UniRule"/>
</dbReference>
<dbReference type="InterPro" id="IPR009071">
    <property type="entry name" value="HMG_box_dom"/>
</dbReference>
<feature type="region of interest" description="Disordered" evidence="2">
    <location>
        <begin position="125"/>
        <end position="178"/>
    </location>
</feature>
<sequence length="383" mass="42646">LSPIPVISSTPRTAFVVLKNSRLLPLSRLVPLPPRQNTVRNSIRPGPRRSDHIVLHRDYTLDTKARHNITPLTNISKMLTAIGRAAAQRLFLRAAPLAGPRTQPIVRAACRDFSTSQWVRVPATKASSTTTKTKKTTEAKDGAATKKKATTKTKEAAAKKPKAKKKAVVKKPAPKKRVKKVLTPEEKQKLDVREWKKLALLPDPKQLPASAWLVHATESGKQAGSLTDLTNRTKESAESFKKLSSYELQRLQEKADENKLTNNATYKAWVESHTPQAVAEANRARAKLRKASGRKIPSAIRDDRQPKRPQTPFALFTKARWASGDFAGQRPSEAGRRIGNEWKALSEPEKGIYEELSKADVDRYARDALSVLGHVVQRRETPE</sequence>
<comment type="caution">
    <text evidence="4">The sequence shown here is derived from an EMBL/GenBank/DDBJ whole genome shotgun (WGS) entry which is preliminary data.</text>
</comment>
<dbReference type="Gene3D" id="1.10.30.10">
    <property type="entry name" value="High mobility group box domain"/>
    <property type="match status" value="2"/>
</dbReference>
<dbReference type="SUPFAM" id="SSF47095">
    <property type="entry name" value="HMG-box"/>
    <property type="match status" value="2"/>
</dbReference>
<dbReference type="EMBL" id="LFIV01000043">
    <property type="protein sequence ID" value="KZL73524.1"/>
    <property type="molecule type" value="Genomic_DNA"/>
</dbReference>
<evidence type="ECO:0000313" key="4">
    <source>
        <dbReference type="EMBL" id="KZL73524.1"/>
    </source>
</evidence>
<reference evidence="4 5" key="1">
    <citation type="submission" date="2015-06" db="EMBL/GenBank/DDBJ databases">
        <title>Survival trade-offs in plant roots during colonization by closely related pathogenic and mutualistic fungi.</title>
        <authorList>
            <person name="Hacquard S."/>
            <person name="Kracher B."/>
            <person name="Hiruma K."/>
            <person name="Weinman A."/>
            <person name="Muench P."/>
            <person name="Garrido Oter R."/>
            <person name="Ver Loren van Themaat E."/>
            <person name="Dallerey J.-F."/>
            <person name="Damm U."/>
            <person name="Henrissat B."/>
            <person name="Lespinet O."/>
            <person name="Thon M."/>
            <person name="Kemen E."/>
            <person name="McHardy A.C."/>
            <person name="Schulze-Lefert P."/>
            <person name="O'Connell R.J."/>
        </authorList>
    </citation>
    <scope>NUCLEOTIDE SEQUENCE [LARGE SCALE GENOMIC DNA]</scope>
    <source>
        <strain evidence="4 5">0861</strain>
    </source>
</reference>
<accession>A0A166UL76</accession>
<feature type="non-terminal residue" evidence="4">
    <location>
        <position position="1"/>
    </location>
</feature>
<keyword evidence="5" id="KW-1185">Reference proteome</keyword>
<evidence type="ECO:0000256" key="2">
    <source>
        <dbReference type="SAM" id="MobiDB-lite"/>
    </source>
</evidence>
<feature type="domain" description="HMG box" evidence="3">
    <location>
        <begin position="306"/>
        <end position="372"/>
    </location>
</feature>
<feature type="compositionally biased region" description="Basic residues" evidence="2">
    <location>
        <begin position="159"/>
        <end position="178"/>
    </location>
</feature>
<dbReference type="InterPro" id="IPR036910">
    <property type="entry name" value="HMG_box_dom_sf"/>
</dbReference>
<evidence type="ECO:0000256" key="1">
    <source>
        <dbReference type="PROSITE-ProRule" id="PRU00267"/>
    </source>
</evidence>
<dbReference type="GO" id="GO:0005634">
    <property type="term" value="C:nucleus"/>
    <property type="evidence" value="ECO:0007669"/>
    <property type="project" value="UniProtKB-UniRule"/>
</dbReference>
<dbReference type="Proteomes" id="UP000076552">
    <property type="component" value="Unassembled WGS sequence"/>
</dbReference>
<dbReference type="STRING" id="708197.A0A166UL76"/>
<dbReference type="AlphaFoldDB" id="A0A166UL76"/>
<name>A0A166UL76_9PEZI</name>
<evidence type="ECO:0000259" key="3">
    <source>
        <dbReference type="PROSITE" id="PS50118"/>
    </source>
</evidence>
<dbReference type="CDD" id="cd00084">
    <property type="entry name" value="HMG-box_SF"/>
    <property type="match status" value="1"/>
</dbReference>
<dbReference type="Pfam" id="PF09011">
    <property type="entry name" value="HMG_box_2"/>
    <property type="match status" value="1"/>
</dbReference>